<evidence type="ECO:0000256" key="6">
    <source>
        <dbReference type="SAM" id="Phobius"/>
    </source>
</evidence>
<dbReference type="GO" id="GO:0016780">
    <property type="term" value="F:phosphotransferase activity, for other substituted phosphate groups"/>
    <property type="evidence" value="ECO:0007669"/>
    <property type="project" value="InterPro"/>
</dbReference>
<name>A0AAV9I5U5_9RHOD</name>
<dbReference type="EMBL" id="JANCYU010000008">
    <property type="protein sequence ID" value="KAK4522778.1"/>
    <property type="molecule type" value="Genomic_DNA"/>
</dbReference>
<feature type="transmembrane region" description="Helical" evidence="6">
    <location>
        <begin position="202"/>
        <end position="220"/>
    </location>
</feature>
<evidence type="ECO:0000313" key="7">
    <source>
        <dbReference type="EMBL" id="KAK4522778.1"/>
    </source>
</evidence>
<keyword evidence="8" id="KW-1185">Reference proteome</keyword>
<keyword evidence="3 5" id="KW-0808">Transferase</keyword>
<proteinExistence type="inferred from homology"/>
<gene>
    <name evidence="7" type="ORF">GAYE_PCTG30G0668</name>
</gene>
<keyword evidence="6" id="KW-1133">Transmembrane helix</keyword>
<evidence type="ECO:0000256" key="2">
    <source>
        <dbReference type="ARBA" id="ARBA00010441"/>
    </source>
</evidence>
<organism evidence="7 8">
    <name type="scientific">Galdieria yellowstonensis</name>
    <dbReference type="NCBI Taxonomy" id="3028027"/>
    <lineage>
        <taxon>Eukaryota</taxon>
        <taxon>Rhodophyta</taxon>
        <taxon>Bangiophyceae</taxon>
        <taxon>Galdieriales</taxon>
        <taxon>Galdieriaceae</taxon>
        <taxon>Galdieria</taxon>
    </lineage>
</organism>
<dbReference type="Gene3D" id="1.20.120.1760">
    <property type="match status" value="1"/>
</dbReference>
<dbReference type="Proteomes" id="UP001300502">
    <property type="component" value="Unassembled WGS sequence"/>
</dbReference>
<comment type="similarity">
    <text evidence="2 5">Belongs to the CDP-alcohol phosphatidyltransferase class-I family.</text>
</comment>
<feature type="transmembrane region" description="Helical" evidence="6">
    <location>
        <begin position="172"/>
        <end position="190"/>
    </location>
</feature>
<dbReference type="Pfam" id="PF01066">
    <property type="entry name" value="CDP-OH_P_transf"/>
    <property type="match status" value="1"/>
</dbReference>
<dbReference type="PANTHER" id="PTHR10414:SF37">
    <property type="entry name" value="BB IN A BOXCAR, ISOFORM C"/>
    <property type="match status" value="1"/>
</dbReference>
<feature type="transmembrane region" description="Helical" evidence="6">
    <location>
        <begin position="232"/>
        <end position="254"/>
    </location>
</feature>
<evidence type="ECO:0000256" key="1">
    <source>
        <dbReference type="ARBA" id="ARBA00004370"/>
    </source>
</evidence>
<dbReference type="InterPro" id="IPR043130">
    <property type="entry name" value="CDP-OH_PTrfase_TM_dom"/>
</dbReference>
<dbReference type="GO" id="GO:0008654">
    <property type="term" value="P:phospholipid biosynthetic process"/>
    <property type="evidence" value="ECO:0007669"/>
    <property type="project" value="InterPro"/>
</dbReference>
<evidence type="ECO:0000256" key="4">
    <source>
        <dbReference type="ARBA" id="ARBA00023136"/>
    </source>
</evidence>
<comment type="caution">
    <text evidence="7">The sequence shown here is derived from an EMBL/GenBank/DDBJ whole genome shotgun (WGS) entry which is preliminary data.</text>
</comment>
<dbReference type="InterPro" id="IPR048254">
    <property type="entry name" value="CDP_ALCOHOL_P_TRANSF_CS"/>
</dbReference>
<keyword evidence="4 6" id="KW-0472">Membrane</keyword>
<protein>
    <recommendedName>
        <fullName evidence="9">Ethanolaminephosphotransferase</fullName>
    </recommendedName>
</protein>
<dbReference type="InterPro" id="IPR000462">
    <property type="entry name" value="CDP-OH_P_trans"/>
</dbReference>
<evidence type="ECO:0000256" key="3">
    <source>
        <dbReference type="ARBA" id="ARBA00022679"/>
    </source>
</evidence>
<comment type="subcellular location">
    <subcellularLocation>
        <location evidence="1">Membrane</location>
    </subcellularLocation>
</comment>
<accession>A0AAV9I5U5</accession>
<evidence type="ECO:0008006" key="9">
    <source>
        <dbReference type="Google" id="ProtNLM"/>
    </source>
</evidence>
<dbReference type="AlphaFoldDB" id="A0AAV9I5U5"/>
<reference evidence="7 8" key="1">
    <citation type="submission" date="2022-07" db="EMBL/GenBank/DDBJ databases">
        <title>Genome-wide signatures of adaptation to extreme environments.</title>
        <authorList>
            <person name="Cho C.H."/>
            <person name="Yoon H.S."/>
        </authorList>
    </citation>
    <scope>NUCLEOTIDE SEQUENCE [LARGE SCALE GENOMIC DNA]</scope>
    <source>
        <strain evidence="7 8">108.79 E11</strain>
    </source>
</reference>
<feature type="transmembrane region" description="Helical" evidence="6">
    <location>
        <begin position="63"/>
        <end position="82"/>
    </location>
</feature>
<sequence>MVYFIAALSLFMYMLLDNLDGRQARRTNSSSPLGHLFDHGCDALNVTISGLTFAAVVRLGCSFWTVFIVWVYGMLPFFFATLEEFFTGALVLRQINGPNEGLILMQFFYLLTAFKGSCFWKQKMPLFPLEWNKFLIVLAIPLCIPTVIGNYREICRDAVRKRKDVIQVKLRFILYSFPFVLFTFCVFSWITFSPVIKNHMIMFVWTSGAVFFALVTRLIVAHLTESEYKSVFSIEAPLMLGALNSICGFLFTRQLFPDDVVLFAAFLFGLLLNGIRVYQIVSEITTSLGICCFSLKQFGIKKE</sequence>
<dbReference type="PROSITE" id="PS00379">
    <property type="entry name" value="CDP_ALCOHOL_P_TRANSF"/>
    <property type="match status" value="1"/>
</dbReference>
<feature type="transmembrane region" description="Helical" evidence="6">
    <location>
        <begin position="260"/>
        <end position="278"/>
    </location>
</feature>
<dbReference type="PANTHER" id="PTHR10414">
    <property type="entry name" value="ETHANOLAMINEPHOSPHOTRANSFERASE"/>
    <property type="match status" value="1"/>
</dbReference>
<feature type="transmembrane region" description="Helical" evidence="6">
    <location>
        <begin position="134"/>
        <end position="151"/>
    </location>
</feature>
<dbReference type="InterPro" id="IPR014472">
    <property type="entry name" value="CHOPT"/>
</dbReference>
<evidence type="ECO:0000256" key="5">
    <source>
        <dbReference type="RuleBase" id="RU003750"/>
    </source>
</evidence>
<keyword evidence="6" id="KW-0812">Transmembrane</keyword>
<evidence type="ECO:0000313" key="8">
    <source>
        <dbReference type="Proteomes" id="UP001300502"/>
    </source>
</evidence>
<dbReference type="GO" id="GO:0016020">
    <property type="term" value="C:membrane"/>
    <property type="evidence" value="ECO:0007669"/>
    <property type="project" value="UniProtKB-SubCell"/>
</dbReference>